<evidence type="ECO:0000313" key="2">
    <source>
        <dbReference type="Proteomes" id="UP000002534"/>
    </source>
</evidence>
<dbReference type="PIRSF" id="PIRSF028570">
    <property type="entry name" value="UCP028570"/>
    <property type="match status" value="1"/>
</dbReference>
<dbReference type="HOGENOM" id="CLU_137813_0_0_7"/>
<dbReference type="OrthoDB" id="2328009at2"/>
<sequence length="162" mass="17673">MSDSYYDVAQICINGHVINSMAKDYPQSNQKYCSDCGEETITACPSCGSNIRGHYHVPGVISFSNFHAPSYCFNCGSPYPWTAIRLEAAAELADELDGLTTDEKEKLKSSLPDLVKDGPKTVVAETRFKKIIKKAGADAYEGMKTILVDVVSETVKKSMFGA</sequence>
<dbReference type="Proteomes" id="UP000002534">
    <property type="component" value="Chromosome"/>
</dbReference>
<dbReference type="KEGG" id="pca:Pcar_3040"/>
<gene>
    <name evidence="1" type="ordered locus">Pcar_3040</name>
</gene>
<name>Q3A032_SYNC1</name>
<dbReference type="RefSeq" id="WP_011342829.1">
    <property type="nucleotide sequence ID" value="NC_007498.2"/>
</dbReference>
<proteinExistence type="predicted"/>
<reference evidence="2" key="1">
    <citation type="submission" date="2005-10" db="EMBL/GenBank/DDBJ databases">
        <title>Complete sequence of Pelobacter carbinolicus DSM 2380.</title>
        <authorList>
            <person name="Copeland A."/>
            <person name="Lucas S."/>
            <person name="Lapidus A."/>
            <person name="Barry K."/>
            <person name="Detter J.C."/>
            <person name="Glavina T."/>
            <person name="Hammon N."/>
            <person name="Israni S."/>
            <person name="Pitluck S."/>
            <person name="Chertkov O."/>
            <person name="Schmutz J."/>
            <person name="Larimer F."/>
            <person name="Land M."/>
            <person name="Kyrpides N."/>
            <person name="Ivanova N."/>
            <person name="Richardson P."/>
        </authorList>
    </citation>
    <scope>NUCLEOTIDE SEQUENCE [LARGE SCALE GENOMIC DNA]</scope>
    <source>
        <strain evidence="2">DSM 2380 / NBRC 103641 / GraBd1</strain>
    </source>
</reference>
<dbReference type="AlphaFoldDB" id="Q3A032"/>
<dbReference type="STRING" id="338963.Pcar_3040"/>
<dbReference type="InterPro" id="IPR016891">
    <property type="entry name" value="DUF2321"/>
</dbReference>
<accession>Q3A032</accession>
<protein>
    <recommendedName>
        <fullName evidence="3">DUF2321 domain-containing protein</fullName>
    </recommendedName>
</protein>
<organism evidence="1 2">
    <name type="scientific">Syntrophotalea carbinolica (strain DSM 2380 / NBRC 103641 / GraBd1)</name>
    <name type="common">Pelobacter carbinolicus</name>
    <dbReference type="NCBI Taxonomy" id="338963"/>
    <lineage>
        <taxon>Bacteria</taxon>
        <taxon>Pseudomonadati</taxon>
        <taxon>Thermodesulfobacteriota</taxon>
        <taxon>Desulfuromonadia</taxon>
        <taxon>Desulfuromonadales</taxon>
        <taxon>Syntrophotaleaceae</taxon>
        <taxon>Syntrophotalea</taxon>
    </lineage>
</organism>
<reference evidence="1 2" key="2">
    <citation type="journal article" date="2012" name="BMC Genomics">
        <title>The genome of Pelobacter carbinolicus reveals surprising metabolic capabilities and physiological features.</title>
        <authorList>
            <person name="Aklujkar M."/>
            <person name="Haveman S.A."/>
            <person name="Didonato R.Jr."/>
            <person name="Chertkov O."/>
            <person name="Han C.S."/>
            <person name="Land M.L."/>
            <person name="Brown P."/>
            <person name="Lovley D.R."/>
        </authorList>
    </citation>
    <scope>NUCLEOTIDE SEQUENCE [LARGE SCALE GENOMIC DNA]</scope>
    <source>
        <strain evidence="2">DSM 2380 / NBRC 103641 / GraBd1</strain>
    </source>
</reference>
<dbReference type="eggNOG" id="COG4306">
    <property type="taxonomic scope" value="Bacteria"/>
</dbReference>
<dbReference type="Pfam" id="PF10083">
    <property type="entry name" value="DUF2321"/>
    <property type="match status" value="1"/>
</dbReference>
<evidence type="ECO:0000313" key="1">
    <source>
        <dbReference type="EMBL" id="ABA90275.2"/>
    </source>
</evidence>
<dbReference type="EMBL" id="CP000142">
    <property type="protein sequence ID" value="ABA90275.2"/>
    <property type="molecule type" value="Genomic_DNA"/>
</dbReference>
<keyword evidence="2" id="KW-1185">Reference proteome</keyword>
<evidence type="ECO:0008006" key="3">
    <source>
        <dbReference type="Google" id="ProtNLM"/>
    </source>
</evidence>